<sequence>AHLTAGVCLRWSGPRPSLLARLAPRLTGHQAAVGLWALAAQQLLAVGEGEGEEGQEEGELEEGGSEGEDQFQDGSDDNDDDEEEEEEEEGEDASYNNSSSSRGSLDSFLASVDCLVRRLAEVAASTAPRSPSSPPPPSLDPGVALIVAEALALLLASPAPAVRGAAEAHLATAATTTPTRTTAHRNGVTMTRAAGSSSSGSSSSSSGCLAQAGLVGPLVSTWRAALRRRHPQQAAVAAAARQLGFTPRLLVTHPLFPLALTAAVELRPAEVMTPQRQQGRQQRRGAVVLLAEAADFASNSAGQPLGPLFASVQLLRERGWRVAVLVAQRWQQLGSAARRTAYLAQLLQAAGVGLEEEEGQVEQQQEVEQEGLY</sequence>
<dbReference type="EMBL" id="BMAR01000042">
    <property type="protein sequence ID" value="GFR50899.1"/>
    <property type="molecule type" value="Genomic_DNA"/>
</dbReference>
<comment type="caution">
    <text evidence="2">The sequence shown here is derived from an EMBL/GenBank/DDBJ whole genome shotgun (WGS) entry which is preliminary data.</text>
</comment>
<dbReference type="AlphaFoldDB" id="A0AAD3HR96"/>
<feature type="compositionally biased region" description="Low complexity" evidence="1">
    <location>
        <begin position="93"/>
        <end position="103"/>
    </location>
</feature>
<gene>
    <name evidence="2" type="ORF">Agub_g13193</name>
</gene>
<keyword evidence="3" id="KW-1185">Reference proteome</keyword>
<feature type="non-terminal residue" evidence="2">
    <location>
        <position position="1"/>
    </location>
</feature>
<proteinExistence type="predicted"/>
<name>A0AAD3HR96_9CHLO</name>
<feature type="region of interest" description="Disordered" evidence="1">
    <location>
        <begin position="173"/>
        <end position="203"/>
    </location>
</feature>
<feature type="compositionally biased region" description="Acidic residues" evidence="1">
    <location>
        <begin position="49"/>
        <end position="92"/>
    </location>
</feature>
<protein>
    <submittedName>
        <fullName evidence="2">Uncharacterized protein</fullName>
    </submittedName>
</protein>
<reference evidence="2 3" key="1">
    <citation type="journal article" date="2021" name="Sci. Rep.">
        <title>Genome sequencing of the multicellular alga Astrephomene provides insights into convergent evolution of germ-soma differentiation.</title>
        <authorList>
            <person name="Yamashita S."/>
            <person name="Yamamoto K."/>
            <person name="Matsuzaki R."/>
            <person name="Suzuki S."/>
            <person name="Yamaguchi H."/>
            <person name="Hirooka S."/>
            <person name="Minakuchi Y."/>
            <person name="Miyagishima S."/>
            <person name="Kawachi M."/>
            <person name="Toyoda A."/>
            <person name="Nozaki H."/>
        </authorList>
    </citation>
    <scope>NUCLEOTIDE SEQUENCE [LARGE SCALE GENOMIC DNA]</scope>
    <source>
        <strain evidence="2 3">NIES-4017</strain>
    </source>
</reference>
<organism evidence="2 3">
    <name type="scientific">Astrephomene gubernaculifera</name>
    <dbReference type="NCBI Taxonomy" id="47775"/>
    <lineage>
        <taxon>Eukaryota</taxon>
        <taxon>Viridiplantae</taxon>
        <taxon>Chlorophyta</taxon>
        <taxon>core chlorophytes</taxon>
        <taxon>Chlorophyceae</taxon>
        <taxon>CS clade</taxon>
        <taxon>Chlamydomonadales</taxon>
        <taxon>Astrephomenaceae</taxon>
        <taxon>Astrephomene</taxon>
    </lineage>
</organism>
<feature type="region of interest" description="Disordered" evidence="1">
    <location>
        <begin position="47"/>
        <end position="103"/>
    </location>
</feature>
<evidence type="ECO:0000313" key="2">
    <source>
        <dbReference type="EMBL" id="GFR50899.1"/>
    </source>
</evidence>
<dbReference type="Proteomes" id="UP001054857">
    <property type="component" value="Unassembled WGS sequence"/>
</dbReference>
<evidence type="ECO:0000313" key="3">
    <source>
        <dbReference type="Proteomes" id="UP001054857"/>
    </source>
</evidence>
<accession>A0AAD3HR96</accession>
<evidence type="ECO:0000256" key="1">
    <source>
        <dbReference type="SAM" id="MobiDB-lite"/>
    </source>
</evidence>